<gene>
    <name evidence="2" type="primary">1</name>
    <name evidence="2" type="ORF">PBI_CONSTANCE_1</name>
</gene>
<feature type="region of interest" description="Disordered" evidence="1">
    <location>
        <begin position="1"/>
        <end position="35"/>
    </location>
</feature>
<dbReference type="GeneID" id="55006567"/>
<keyword evidence="3" id="KW-1185">Reference proteome</keyword>
<dbReference type="EMBL" id="MH834605">
    <property type="protein sequence ID" value="AYN57407.1"/>
    <property type="molecule type" value="Genomic_DNA"/>
</dbReference>
<proteinExistence type="predicted"/>
<protein>
    <submittedName>
        <fullName evidence="2">Terminase small subunit</fullName>
    </submittedName>
</protein>
<dbReference type="InterPro" id="IPR006448">
    <property type="entry name" value="Phage_term_ssu_P27"/>
</dbReference>
<dbReference type="RefSeq" id="YP_009815274.1">
    <property type="nucleotide sequence ID" value="NC_048092.1"/>
</dbReference>
<feature type="region of interest" description="Disordered" evidence="1">
    <location>
        <begin position="179"/>
        <end position="198"/>
    </location>
</feature>
<reference evidence="2 3" key="1">
    <citation type="submission" date="2018-09" db="EMBL/GenBank/DDBJ databases">
        <authorList>
            <person name="Rimple P.A."/>
            <person name="Stoner T.H."/>
            <person name="Garlena R.A."/>
            <person name="Russell D.A."/>
            <person name="Pope W.H."/>
            <person name="Jacobs-Sera D."/>
            <person name="Hatfull G.F."/>
        </authorList>
    </citation>
    <scope>NUCLEOTIDE SEQUENCE [LARGE SCALE GENOMIC DNA]</scope>
</reference>
<evidence type="ECO:0000313" key="3">
    <source>
        <dbReference type="Proteomes" id="UP000274513"/>
    </source>
</evidence>
<dbReference type="Proteomes" id="UP000274513">
    <property type="component" value="Segment"/>
</dbReference>
<name>A0A3G2KEL5_9CAUD</name>
<dbReference type="KEGG" id="vg:55006567"/>
<organism evidence="2 3">
    <name type="scientific">Arthrobacter phage Constance</name>
    <dbReference type="NCBI Taxonomy" id="2419950"/>
    <lineage>
        <taxon>Viruses</taxon>
        <taxon>Duplodnaviria</taxon>
        <taxon>Heunggongvirae</taxon>
        <taxon>Uroviricota</taxon>
        <taxon>Caudoviricetes</taxon>
        <taxon>Bridgettevirus</taxon>
        <taxon>Bridgettevirus constance</taxon>
    </lineage>
</organism>
<dbReference type="NCBIfam" id="TIGR01558">
    <property type="entry name" value="sm_term_P27"/>
    <property type="match status" value="1"/>
</dbReference>
<evidence type="ECO:0000313" key="2">
    <source>
        <dbReference type="EMBL" id="AYN57407.1"/>
    </source>
</evidence>
<dbReference type="Pfam" id="PF05119">
    <property type="entry name" value="Terminase_4"/>
    <property type="match status" value="1"/>
</dbReference>
<sequence length="198" mass="22257">MPGPARKPALTVVREGNPGKRPIPEQVAVPPADFDEPKWVDEFPAGQVGRKPVKPKVTDAGTFEDFQKLLATYEWDLDRWERKKSAVDASKFCRKRAAEEWGRVVPVLKHSVGLGNTDYFTVVDLCICIARLEWCERQISKEGLIVEGQRGPCRNPLTTVAAAYRTQFKTYIRELGLSPSARTGVPSRKDDDEDDPFD</sequence>
<accession>A0A3G2KEL5</accession>
<evidence type="ECO:0000256" key="1">
    <source>
        <dbReference type="SAM" id="MobiDB-lite"/>
    </source>
</evidence>